<dbReference type="AlphaFoldDB" id="A0A066WNE9"/>
<protein>
    <submittedName>
        <fullName evidence="1">Uncharacterized protein</fullName>
    </submittedName>
</protein>
<comment type="caution">
    <text evidence="1">The sequence shown here is derived from an EMBL/GenBank/DDBJ whole genome shotgun (WGS) entry which is preliminary data.</text>
</comment>
<dbReference type="PATRIC" id="fig|1492738.3.peg.1317"/>
<sequence length="40" mass="4399">MKVFIVTIGEGDIVIVASLVAILFPLHNPEFVNTARYLVV</sequence>
<evidence type="ECO:0000313" key="2">
    <source>
        <dbReference type="Proteomes" id="UP000027064"/>
    </source>
</evidence>
<dbReference type="EMBL" id="JNCA01000012">
    <property type="protein sequence ID" value="KDN55562.1"/>
    <property type="molecule type" value="Genomic_DNA"/>
</dbReference>
<reference evidence="1 2" key="1">
    <citation type="submission" date="2014-05" db="EMBL/GenBank/DDBJ databases">
        <title>Genome Sequence of Flavobacterium sp. EM1321.</title>
        <authorList>
            <person name="Shin S.-K."/>
            <person name="Yi H."/>
        </authorList>
    </citation>
    <scope>NUCLEOTIDE SEQUENCE [LARGE SCALE GENOMIC DNA]</scope>
    <source>
        <strain evidence="1 2">EM1321</strain>
    </source>
</reference>
<accession>A0A066WNE9</accession>
<name>A0A066WNE9_9FLAO</name>
<keyword evidence="2" id="KW-1185">Reference proteome</keyword>
<evidence type="ECO:0000313" key="1">
    <source>
        <dbReference type="EMBL" id="KDN55562.1"/>
    </source>
</evidence>
<gene>
    <name evidence="1" type="ORF">FEM21_13250</name>
</gene>
<dbReference type="Proteomes" id="UP000027064">
    <property type="component" value="Unassembled WGS sequence"/>
</dbReference>
<proteinExistence type="predicted"/>
<organism evidence="1 2">
    <name type="scientific">Flavobacterium seoulense</name>
    <dbReference type="NCBI Taxonomy" id="1492738"/>
    <lineage>
        <taxon>Bacteria</taxon>
        <taxon>Pseudomonadati</taxon>
        <taxon>Bacteroidota</taxon>
        <taxon>Flavobacteriia</taxon>
        <taxon>Flavobacteriales</taxon>
        <taxon>Flavobacteriaceae</taxon>
        <taxon>Flavobacterium</taxon>
    </lineage>
</organism>